<reference evidence="5 6" key="1">
    <citation type="submission" date="2024-02" db="EMBL/GenBank/DDBJ databases">
        <title>High-quality chromosome-scale genome assembly of Pensacola bahiagrass (Paspalum notatum Flugge var. saurae).</title>
        <authorList>
            <person name="Vega J.M."/>
            <person name="Podio M."/>
            <person name="Orjuela J."/>
            <person name="Siena L.A."/>
            <person name="Pessino S.C."/>
            <person name="Combes M.C."/>
            <person name="Mariac C."/>
            <person name="Albertini E."/>
            <person name="Pupilli F."/>
            <person name="Ortiz J.P.A."/>
            <person name="Leblanc O."/>
        </authorList>
    </citation>
    <scope>NUCLEOTIDE SEQUENCE [LARGE SCALE GENOMIC DNA]</scope>
    <source>
        <strain evidence="5">R1</strain>
        <tissue evidence="5">Leaf</tissue>
    </source>
</reference>
<organism evidence="5 6">
    <name type="scientific">Paspalum notatum var. saurae</name>
    <dbReference type="NCBI Taxonomy" id="547442"/>
    <lineage>
        <taxon>Eukaryota</taxon>
        <taxon>Viridiplantae</taxon>
        <taxon>Streptophyta</taxon>
        <taxon>Embryophyta</taxon>
        <taxon>Tracheophyta</taxon>
        <taxon>Spermatophyta</taxon>
        <taxon>Magnoliopsida</taxon>
        <taxon>Liliopsida</taxon>
        <taxon>Poales</taxon>
        <taxon>Poaceae</taxon>
        <taxon>PACMAD clade</taxon>
        <taxon>Panicoideae</taxon>
        <taxon>Andropogonodae</taxon>
        <taxon>Paspaleae</taxon>
        <taxon>Paspalinae</taxon>
        <taxon>Paspalum</taxon>
    </lineage>
</organism>
<keyword evidence="6" id="KW-1185">Reference proteome</keyword>
<feature type="domain" description="ENT" evidence="4">
    <location>
        <begin position="51"/>
        <end position="138"/>
    </location>
</feature>
<feature type="region of interest" description="Disordered" evidence="3">
    <location>
        <begin position="367"/>
        <end position="394"/>
    </location>
</feature>
<dbReference type="GO" id="GO:0050832">
    <property type="term" value="P:defense response to fungus"/>
    <property type="evidence" value="ECO:0007669"/>
    <property type="project" value="InterPro"/>
</dbReference>
<feature type="compositionally biased region" description="Low complexity" evidence="3">
    <location>
        <begin position="23"/>
        <end position="39"/>
    </location>
</feature>
<keyword evidence="2" id="KW-0539">Nucleus</keyword>
<protein>
    <recommendedName>
        <fullName evidence="4">ENT domain-containing protein</fullName>
    </recommendedName>
</protein>
<proteinExistence type="predicted"/>
<dbReference type="Gene3D" id="2.30.30.140">
    <property type="match status" value="1"/>
</dbReference>
<feature type="region of interest" description="Disordered" evidence="3">
    <location>
        <begin position="119"/>
        <end position="183"/>
    </location>
</feature>
<feature type="region of interest" description="Disordered" evidence="3">
    <location>
        <begin position="1"/>
        <end position="39"/>
    </location>
</feature>
<dbReference type="InterPro" id="IPR033485">
    <property type="entry name" value="EMSY-LIKE_plant"/>
</dbReference>
<dbReference type="SUPFAM" id="SSF158639">
    <property type="entry name" value="ENT-like"/>
    <property type="match status" value="1"/>
</dbReference>
<dbReference type="SUPFAM" id="SSF63748">
    <property type="entry name" value="Tudor/PWWP/MBT"/>
    <property type="match status" value="1"/>
</dbReference>
<dbReference type="InterPro" id="IPR036142">
    <property type="entry name" value="ENT_dom-like_sf"/>
</dbReference>
<evidence type="ECO:0000256" key="3">
    <source>
        <dbReference type="SAM" id="MobiDB-lite"/>
    </source>
</evidence>
<accession>A0AAQ3T1U0</accession>
<dbReference type="InterPro" id="IPR005491">
    <property type="entry name" value="ENT_dom"/>
</dbReference>
<dbReference type="PANTHER" id="PTHR33432">
    <property type="entry name" value="PROTEIN EMSY-LIKE 4"/>
    <property type="match status" value="1"/>
</dbReference>
<dbReference type="EMBL" id="CP144747">
    <property type="protein sequence ID" value="WVZ65393.1"/>
    <property type="molecule type" value="Genomic_DNA"/>
</dbReference>
<sequence>MKAAGYDPYDSSGTDDDLPPAQNRGLRGRSLSGNGRASAGAFPYMRANNDLESEVHRVEQDAYTGVLRAFKVQSDAISWEKESLITELRKELRVSDEEHRELLNRVNEDGTIRRMRELRQAGGTPSGLHRGSRALYDAEPGPTAKRQRPSHSIPSQSAGLQSPVMPSHSVPSAKWGPLSARGKKAKTPMPLALASVDPSSLINHKVYTRWPDDNNFYEATITRYNPVTGEHSLVYDMGTRAETYEDVRLCDMAPEDIRWEFDGHLSNRDGWGPSGPMLKRHPANNGAMVGPIRGRGRLSINEPIKDYALPENGVNRNFDHIDIPSTESVVTEVERVLSNPNMREIEKARKLLKDQEQSLLDAIARLDEASDSESEDMATEGRIGSAGERNGIAT</sequence>
<dbReference type="PROSITE" id="PS51138">
    <property type="entry name" value="ENT"/>
    <property type="match status" value="1"/>
</dbReference>
<feature type="compositionally biased region" description="Acidic residues" evidence="3">
    <location>
        <begin position="369"/>
        <end position="378"/>
    </location>
</feature>
<evidence type="ECO:0000313" key="6">
    <source>
        <dbReference type="Proteomes" id="UP001341281"/>
    </source>
</evidence>
<evidence type="ECO:0000313" key="5">
    <source>
        <dbReference type="EMBL" id="WVZ65393.1"/>
    </source>
</evidence>
<dbReference type="CDD" id="cd20404">
    <property type="entry name" value="Tudor_Agenet_AtEML-like"/>
    <property type="match status" value="1"/>
</dbReference>
<dbReference type="Proteomes" id="UP001341281">
    <property type="component" value="Chromosome 03"/>
</dbReference>
<comment type="subcellular location">
    <subcellularLocation>
        <location evidence="1">Nucleus</location>
    </subcellularLocation>
</comment>
<name>A0AAQ3T1U0_PASNO</name>
<dbReference type="AlphaFoldDB" id="A0AAQ3T1U0"/>
<gene>
    <name evidence="5" type="ORF">U9M48_014767</name>
</gene>
<feature type="compositionally biased region" description="Polar residues" evidence="3">
    <location>
        <begin position="150"/>
        <end position="160"/>
    </location>
</feature>
<dbReference type="PANTHER" id="PTHR33432:SF31">
    <property type="entry name" value="OS04G0659400 PROTEIN"/>
    <property type="match status" value="1"/>
</dbReference>
<evidence type="ECO:0000259" key="4">
    <source>
        <dbReference type="PROSITE" id="PS51138"/>
    </source>
</evidence>
<dbReference type="GO" id="GO:0005634">
    <property type="term" value="C:nucleus"/>
    <property type="evidence" value="ECO:0007669"/>
    <property type="project" value="UniProtKB-SubCell"/>
</dbReference>
<dbReference type="SMART" id="SM01191">
    <property type="entry name" value="ENT"/>
    <property type="match status" value="1"/>
</dbReference>
<evidence type="ECO:0000256" key="2">
    <source>
        <dbReference type="ARBA" id="ARBA00023242"/>
    </source>
</evidence>
<dbReference type="Pfam" id="PF03735">
    <property type="entry name" value="ENT"/>
    <property type="match status" value="1"/>
</dbReference>
<dbReference type="FunFam" id="1.10.1240.40:FF:000002">
    <property type="entry name" value="ENT domain containing protein"/>
    <property type="match status" value="1"/>
</dbReference>
<dbReference type="Gene3D" id="1.10.1240.40">
    <property type="entry name" value="ENT domain"/>
    <property type="match status" value="1"/>
</dbReference>
<evidence type="ECO:0000256" key="1">
    <source>
        <dbReference type="ARBA" id="ARBA00004123"/>
    </source>
</evidence>